<dbReference type="AlphaFoldDB" id="A0A941D3I1"/>
<keyword evidence="2 4" id="KW-0238">DNA-binding</keyword>
<dbReference type="Gene3D" id="1.10.357.10">
    <property type="entry name" value="Tetracycline Repressor, domain 2"/>
    <property type="match status" value="1"/>
</dbReference>
<keyword evidence="7" id="KW-1185">Reference proteome</keyword>
<dbReference type="InterPro" id="IPR050109">
    <property type="entry name" value="HTH-type_TetR-like_transc_reg"/>
</dbReference>
<evidence type="ECO:0000259" key="5">
    <source>
        <dbReference type="PROSITE" id="PS50977"/>
    </source>
</evidence>
<name>A0A941D3I1_9CAUL</name>
<dbReference type="PANTHER" id="PTHR30055:SF234">
    <property type="entry name" value="HTH-TYPE TRANSCRIPTIONAL REGULATOR BETI"/>
    <property type="match status" value="1"/>
</dbReference>
<accession>A0A941D3I1</accession>
<evidence type="ECO:0000256" key="3">
    <source>
        <dbReference type="ARBA" id="ARBA00023163"/>
    </source>
</evidence>
<evidence type="ECO:0000256" key="1">
    <source>
        <dbReference type="ARBA" id="ARBA00023015"/>
    </source>
</evidence>
<dbReference type="GO" id="GO:0000976">
    <property type="term" value="F:transcription cis-regulatory region binding"/>
    <property type="evidence" value="ECO:0007669"/>
    <property type="project" value="TreeGrafter"/>
</dbReference>
<dbReference type="Pfam" id="PF00440">
    <property type="entry name" value="TetR_N"/>
    <property type="match status" value="1"/>
</dbReference>
<dbReference type="SUPFAM" id="SSF46689">
    <property type="entry name" value="Homeodomain-like"/>
    <property type="match status" value="1"/>
</dbReference>
<dbReference type="InterPro" id="IPR001647">
    <property type="entry name" value="HTH_TetR"/>
</dbReference>
<dbReference type="PRINTS" id="PR00455">
    <property type="entry name" value="HTHTETR"/>
</dbReference>
<sequence length="207" mass="22790">MSQVAYLPVGKREQTKVQNRQAILDAAREVFGELGYEACTVRDIIRRTGLAAGTFYNYYRSKEEVYVALSDEGARRFTPLLKAQRAQSADWESFVRAAIEAYFGFLADEHKSWLARRPPDEPHPHVHGETPEMAAVFNEVREAIVEEIARGGTPGADPDYLAAACIAIAREVGEKMVARRPIDIKGAADFVVALIQGGVKGLPKTGV</sequence>
<protein>
    <submittedName>
        <fullName evidence="6">TetR/AcrR family transcriptional regulator</fullName>
    </submittedName>
</protein>
<dbReference type="Proteomes" id="UP000622580">
    <property type="component" value="Unassembled WGS sequence"/>
</dbReference>
<keyword evidence="3" id="KW-0804">Transcription</keyword>
<reference evidence="6" key="1">
    <citation type="submission" date="2021-04" db="EMBL/GenBank/DDBJ databases">
        <title>Draft genome assembly of strain Phenylobacterium sp. 20VBR1 using MiniION and Illumina platforms.</title>
        <authorList>
            <person name="Thomas F.A."/>
            <person name="Krishnan K.P."/>
            <person name="Sinha R.K."/>
        </authorList>
    </citation>
    <scope>NUCLEOTIDE SEQUENCE</scope>
    <source>
        <strain evidence="6">20VBR1</strain>
    </source>
</reference>
<evidence type="ECO:0000313" key="6">
    <source>
        <dbReference type="EMBL" id="MBR7621640.1"/>
    </source>
</evidence>
<dbReference type="GO" id="GO:0003700">
    <property type="term" value="F:DNA-binding transcription factor activity"/>
    <property type="evidence" value="ECO:0007669"/>
    <property type="project" value="TreeGrafter"/>
</dbReference>
<dbReference type="PROSITE" id="PS50977">
    <property type="entry name" value="HTH_TETR_2"/>
    <property type="match status" value="1"/>
</dbReference>
<feature type="DNA-binding region" description="H-T-H motif" evidence="4">
    <location>
        <begin position="40"/>
        <end position="59"/>
    </location>
</feature>
<evidence type="ECO:0000256" key="4">
    <source>
        <dbReference type="PROSITE-ProRule" id="PRU00335"/>
    </source>
</evidence>
<dbReference type="RefSeq" id="WP_215343152.1">
    <property type="nucleotide sequence ID" value="NZ_JAGSGD010000002.1"/>
</dbReference>
<proteinExistence type="predicted"/>
<evidence type="ECO:0000256" key="2">
    <source>
        <dbReference type="ARBA" id="ARBA00023125"/>
    </source>
</evidence>
<dbReference type="EMBL" id="JAGSGD010000002">
    <property type="protein sequence ID" value="MBR7621640.1"/>
    <property type="molecule type" value="Genomic_DNA"/>
</dbReference>
<dbReference type="PANTHER" id="PTHR30055">
    <property type="entry name" value="HTH-TYPE TRANSCRIPTIONAL REGULATOR RUTR"/>
    <property type="match status" value="1"/>
</dbReference>
<feature type="domain" description="HTH tetR-type" evidence="5">
    <location>
        <begin position="17"/>
        <end position="77"/>
    </location>
</feature>
<organism evidence="6 7">
    <name type="scientific">Phenylobacterium glaciei</name>
    <dbReference type="NCBI Taxonomy" id="2803784"/>
    <lineage>
        <taxon>Bacteria</taxon>
        <taxon>Pseudomonadati</taxon>
        <taxon>Pseudomonadota</taxon>
        <taxon>Alphaproteobacteria</taxon>
        <taxon>Caulobacterales</taxon>
        <taxon>Caulobacteraceae</taxon>
        <taxon>Phenylobacterium</taxon>
    </lineage>
</organism>
<comment type="caution">
    <text evidence="6">The sequence shown here is derived from an EMBL/GenBank/DDBJ whole genome shotgun (WGS) entry which is preliminary data.</text>
</comment>
<keyword evidence="1" id="KW-0805">Transcription regulation</keyword>
<evidence type="ECO:0000313" key="7">
    <source>
        <dbReference type="Proteomes" id="UP000622580"/>
    </source>
</evidence>
<gene>
    <name evidence="6" type="ORF">JKL49_19770</name>
</gene>
<dbReference type="InterPro" id="IPR009057">
    <property type="entry name" value="Homeodomain-like_sf"/>
</dbReference>